<dbReference type="EMBL" id="AFOY02000010">
    <property type="protein sequence ID" value="EXF94567.1"/>
    <property type="molecule type" value="Genomic_DNA"/>
</dbReference>
<comment type="caution">
    <text evidence="1">The sequence shown here is derived from an EMBL/GenBank/DDBJ whole genome shotgun (WGS) entry which is preliminary data.</text>
</comment>
<evidence type="ECO:0000313" key="2">
    <source>
        <dbReference type="Proteomes" id="UP000022611"/>
    </source>
</evidence>
<sequence length="333" mass="38113">MKHWTEPNGILLIQVPIDWQYLNSGLSDYEEKSPYGFQPYEDSIGCFQLSCYPLSELAPNIAKANPNGVRKLSWKESRKDDSNFCTHLFFGAYYDQALIGKYIYDAGLEGDKRIAEQLAIVNQILNSVVIVPESDRKLAADLDKFDRFTGSLAASYDLLYTAIDAGACIEIIAITANQIDAHLRLSLVIAKQLENKTDDIEIRYLFQADGEKGIMERKVFEDALKFQVIDLETFDNLNDLYNLRNRVIHRYIISDIRSCDLVEIAEKYLNALEKTRLILRDFEQKQAVVPYGLYGTKLGKTPITDDAIRRLYASANDKHLLQKYKRSVSERKI</sequence>
<gene>
    <name evidence="1" type="ORF">HK44_001015</name>
</gene>
<dbReference type="AlphaFoldDB" id="A0A010TBA3"/>
<dbReference type="RefSeq" id="WP_019692703.1">
    <property type="nucleotide sequence ID" value="NZ_AFOY02000010.1"/>
</dbReference>
<dbReference type="HOGENOM" id="CLU_841180_0_0_6"/>
<name>A0A010TBA3_PSEFL</name>
<protein>
    <submittedName>
        <fullName evidence="1">Uncharacterized protein</fullName>
    </submittedName>
</protein>
<dbReference type="Proteomes" id="UP000022611">
    <property type="component" value="Unassembled WGS sequence"/>
</dbReference>
<reference evidence="1 2" key="1">
    <citation type="journal article" date="2011" name="J. Bacteriol.">
        <title>Draft genome sequence of the polycyclic aromatic hydrocarbon-degrading, genetically engineered bioluminescent bioreporter Pseudomonas fluorescens HK44.</title>
        <authorList>
            <person name="Chauhan A."/>
            <person name="Layton A.C."/>
            <person name="Williams D.E."/>
            <person name="Smartt A.E."/>
            <person name="Ripp S."/>
            <person name="Karpinets T.V."/>
            <person name="Brown S.D."/>
            <person name="Sayler G.S."/>
        </authorList>
    </citation>
    <scope>NUCLEOTIDE SEQUENCE [LARGE SCALE GENOMIC DNA]</scope>
    <source>
        <strain evidence="1 2">HK44</strain>
    </source>
</reference>
<dbReference type="OrthoDB" id="6810113at2"/>
<proteinExistence type="predicted"/>
<dbReference type="PATRIC" id="fig|1042209.11.peg.2545"/>
<accession>A0A010TBA3</accession>
<organism evidence="1 2">
    <name type="scientific">Pseudomonas fluorescens HK44</name>
    <dbReference type="NCBI Taxonomy" id="1042209"/>
    <lineage>
        <taxon>Bacteria</taxon>
        <taxon>Pseudomonadati</taxon>
        <taxon>Pseudomonadota</taxon>
        <taxon>Gammaproteobacteria</taxon>
        <taxon>Pseudomonadales</taxon>
        <taxon>Pseudomonadaceae</taxon>
        <taxon>Pseudomonas</taxon>
    </lineage>
</organism>
<evidence type="ECO:0000313" key="1">
    <source>
        <dbReference type="EMBL" id="EXF94567.1"/>
    </source>
</evidence>